<evidence type="ECO:0000256" key="4">
    <source>
        <dbReference type="SAM" id="MobiDB-lite"/>
    </source>
</evidence>
<proteinExistence type="predicted"/>
<dbReference type="SUPFAM" id="SSF50978">
    <property type="entry name" value="WD40 repeat-like"/>
    <property type="match status" value="1"/>
</dbReference>
<sequence>MEDELKNELIELETENWRCPILQTVFVDPVVASDGHTYERAAIQEWFKMSDETGNCLSPMTGFPLESKILLKNHALRNTIQDAIRKSPMLKEEQTRPEDVRSLTGSKFEDFNGPPKTGDLIDFGTGWDSLNQVEPETTVTEDSAKVSPSLDHIETDSKETTQVVLSQSQSTFLTISYSGIVKRWVPMPNAGSKKNSGNASWKCLDVKAYAYPGNKSLKGNAENIGFECTTCVTTTNDGFVVTGERDSSIRIWQWDTSGNLILVDTRDTLTGHVDGGICSIAAWPSPMGPILASGARDKTIRIWNASPEKKNLGANNNIIGEWEWRCKGKLVGHKDFVNCVDIELGSGSLLSASADWSVKLWDLLTMREVQTYDAHSYAVRCLSWASSGDSQLNIPMTGTFKESESNGSQSAATGSPSDVFCSGGDDEMVYVWDTRVKCGNKIARLSTGAMVLCCCWGPTNGTCGGVLPWLAAGGGTPSDSFNASSDNVCGWLRVYDPRMWKPLGDCTSRESNRERRSEGDSTKEREAHWCCVNSCSPVTLGDGSVGVFSSGRDSAVRIWQLPVGPGGLTSPRLVETLDCSKANQRLVLLK</sequence>
<dbReference type="InterPro" id="IPR036322">
    <property type="entry name" value="WD40_repeat_dom_sf"/>
</dbReference>
<evidence type="ECO:0000313" key="6">
    <source>
        <dbReference type="EMBL" id="CAE0432364.1"/>
    </source>
</evidence>
<feature type="repeat" description="WD" evidence="3">
    <location>
        <begin position="330"/>
        <end position="371"/>
    </location>
</feature>
<feature type="repeat" description="WD" evidence="3">
    <location>
        <begin position="285"/>
        <end position="304"/>
    </location>
</feature>
<dbReference type="GO" id="GO:0004842">
    <property type="term" value="F:ubiquitin-protein transferase activity"/>
    <property type="evidence" value="ECO:0007669"/>
    <property type="project" value="InterPro"/>
</dbReference>
<dbReference type="InterPro" id="IPR050505">
    <property type="entry name" value="WDR55/POC1"/>
</dbReference>
<dbReference type="SUPFAM" id="SSF57850">
    <property type="entry name" value="RING/U-box"/>
    <property type="match status" value="1"/>
</dbReference>
<dbReference type="InterPro" id="IPR015943">
    <property type="entry name" value="WD40/YVTN_repeat-like_dom_sf"/>
</dbReference>
<evidence type="ECO:0000256" key="3">
    <source>
        <dbReference type="PROSITE-ProRule" id="PRU00221"/>
    </source>
</evidence>
<dbReference type="InterPro" id="IPR013083">
    <property type="entry name" value="Znf_RING/FYVE/PHD"/>
</dbReference>
<accession>A0A7S3LIM8</accession>
<dbReference type="PROSITE" id="PS51698">
    <property type="entry name" value="U_BOX"/>
    <property type="match status" value="1"/>
</dbReference>
<feature type="region of interest" description="Disordered" evidence="4">
    <location>
        <begin position="88"/>
        <end position="111"/>
    </location>
</feature>
<dbReference type="InterPro" id="IPR020472">
    <property type="entry name" value="WD40_PAC1"/>
</dbReference>
<gene>
    <name evidence="6" type="ORF">ASTO00021_LOCUS2690</name>
</gene>
<name>A0A7S3LIM8_9STRA</name>
<dbReference type="SMART" id="SM00504">
    <property type="entry name" value="Ubox"/>
    <property type="match status" value="1"/>
</dbReference>
<dbReference type="Pfam" id="PF00400">
    <property type="entry name" value="WD40"/>
    <property type="match status" value="2"/>
</dbReference>
<dbReference type="AlphaFoldDB" id="A0A7S3LIM8"/>
<protein>
    <recommendedName>
        <fullName evidence="5">U-box domain-containing protein</fullName>
    </recommendedName>
</protein>
<feature type="compositionally biased region" description="Polar residues" evidence="4">
    <location>
        <begin position="405"/>
        <end position="416"/>
    </location>
</feature>
<evidence type="ECO:0000256" key="2">
    <source>
        <dbReference type="ARBA" id="ARBA00022737"/>
    </source>
</evidence>
<dbReference type="Pfam" id="PF04564">
    <property type="entry name" value="U-box"/>
    <property type="match status" value="1"/>
</dbReference>
<dbReference type="PROSITE" id="PS50294">
    <property type="entry name" value="WD_REPEATS_REGION"/>
    <property type="match status" value="1"/>
</dbReference>
<keyword evidence="2" id="KW-0677">Repeat</keyword>
<dbReference type="InterPro" id="IPR001680">
    <property type="entry name" value="WD40_rpt"/>
</dbReference>
<dbReference type="InterPro" id="IPR003613">
    <property type="entry name" value="Ubox_domain"/>
</dbReference>
<dbReference type="InterPro" id="IPR019775">
    <property type="entry name" value="WD40_repeat_CS"/>
</dbReference>
<evidence type="ECO:0000259" key="5">
    <source>
        <dbReference type="PROSITE" id="PS51698"/>
    </source>
</evidence>
<dbReference type="PANTHER" id="PTHR44019">
    <property type="entry name" value="WD REPEAT-CONTAINING PROTEIN 55"/>
    <property type="match status" value="1"/>
</dbReference>
<dbReference type="Gene3D" id="3.30.40.10">
    <property type="entry name" value="Zinc/RING finger domain, C3HC4 (zinc finger)"/>
    <property type="match status" value="1"/>
</dbReference>
<dbReference type="CDD" id="cd16655">
    <property type="entry name" value="RING-Ubox_WDSUB1-like"/>
    <property type="match status" value="1"/>
</dbReference>
<dbReference type="EMBL" id="HBIN01003857">
    <property type="protein sequence ID" value="CAE0432364.1"/>
    <property type="molecule type" value="Transcribed_RNA"/>
</dbReference>
<dbReference type="PANTHER" id="PTHR44019:SF8">
    <property type="entry name" value="POC1 CENTRIOLAR PROTEIN HOMOLOG"/>
    <property type="match status" value="1"/>
</dbReference>
<feature type="compositionally biased region" description="Basic and acidic residues" evidence="4">
    <location>
        <begin position="88"/>
        <end position="101"/>
    </location>
</feature>
<dbReference type="PROSITE" id="PS50082">
    <property type="entry name" value="WD_REPEATS_2"/>
    <property type="match status" value="2"/>
</dbReference>
<feature type="region of interest" description="Disordered" evidence="4">
    <location>
        <begin position="397"/>
        <end position="416"/>
    </location>
</feature>
<keyword evidence="1 3" id="KW-0853">WD repeat</keyword>
<dbReference type="SMART" id="SM00320">
    <property type="entry name" value="WD40"/>
    <property type="match status" value="5"/>
</dbReference>
<dbReference type="PROSITE" id="PS00678">
    <property type="entry name" value="WD_REPEATS_1"/>
    <property type="match status" value="1"/>
</dbReference>
<reference evidence="6" key="1">
    <citation type="submission" date="2021-01" db="EMBL/GenBank/DDBJ databases">
        <authorList>
            <person name="Corre E."/>
            <person name="Pelletier E."/>
            <person name="Niang G."/>
            <person name="Scheremetjew M."/>
            <person name="Finn R."/>
            <person name="Kale V."/>
            <person name="Holt S."/>
            <person name="Cochrane G."/>
            <person name="Meng A."/>
            <person name="Brown T."/>
            <person name="Cohen L."/>
        </authorList>
    </citation>
    <scope>NUCLEOTIDE SEQUENCE</scope>
    <source>
        <strain evidence="6">GSBS06</strain>
    </source>
</reference>
<feature type="domain" description="U-box" evidence="5">
    <location>
        <begin position="18"/>
        <end position="90"/>
    </location>
</feature>
<dbReference type="PRINTS" id="PR00320">
    <property type="entry name" value="GPROTEINBRPT"/>
</dbReference>
<dbReference type="Gene3D" id="2.130.10.10">
    <property type="entry name" value="YVTN repeat-like/Quinoprotein amine dehydrogenase"/>
    <property type="match status" value="2"/>
</dbReference>
<evidence type="ECO:0000256" key="1">
    <source>
        <dbReference type="ARBA" id="ARBA00022574"/>
    </source>
</evidence>
<dbReference type="GO" id="GO:0016567">
    <property type="term" value="P:protein ubiquitination"/>
    <property type="evidence" value="ECO:0007669"/>
    <property type="project" value="InterPro"/>
</dbReference>
<organism evidence="6">
    <name type="scientific">Aplanochytrium stocchinoi</name>
    <dbReference type="NCBI Taxonomy" id="215587"/>
    <lineage>
        <taxon>Eukaryota</taxon>
        <taxon>Sar</taxon>
        <taxon>Stramenopiles</taxon>
        <taxon>Bigyra</taxon>
        <taxon>Labyrinthulomycetes</taxon>
        <taxon>Thraustochytrida</taxon>
        <taxon>Thraustochytriidae</taxon>
        <taxon>Aplanochytrium</taxon>
    </lineage>
</organism>